<accession>D0LSL2</accession>
<dbReference type="HOGENOM" id="CLU_675736_0_0_7"/>
<reference evidence="2 3" key="1">
    <citation type="journal article" date="2010" name="Stand. Genomic Sci.">
        <title>Complete genome sequence of Haliangium ochraceum type strain (SMP-2).</title>
        <authorList>
            <consortium name="US DOE Joint Genome Institute (JGI-PGF)"/>
            <person name="Ivanova N."/>
            <person name="Daum C."/>
            <person name="Lang E."/>
            <person name="Abt B."/>
            <person name="Kopitz M."/>
            <person name="Saunders E."/>
            <person name="Lapidus A."/>
            <person name="Lucas S."/>
            <person name="Glavina Del Rio T."/>
            <person name="Nolan M."/>
            <person name="Tice H."/>
            <person name="Copeland A."/>
            <person name="Cheng J.F."/>
            <person name="Chen F."/>
            <person name="Bruce D."/>
            <person name="Goodwin L."/>
            <person name="Pitluck S."/>
            <person name="Mavromatis K."/>
            <person name="Pati A."/>
            <person name="Mikhailova N."/>
            <person name="Chen A."/>
            <person name="Palaniappan K."/>
            <person name="Land M."/>
            <person name="Hauser L."/>
            <person name="Chang Y.J."/>
            <person name="Jeffries C.D."/>
            <person name="Detter J.C."/>
            <person name="Brettin T."/>
            <person name="Rohde M."/>
            <person name="Goker M."/>
            <person name="Bristow J."/>
            <person name="Markowitz V."/>
            <person name="Eisen J.A."/>
            <person name="Hugenholtz P."/>
            <person name="Kyrpides N.C."/>
            <person name="Klenk H.P."/>
        </authorList>
    </citation>
    <scope>NUCLEOTIDE SEQUENCE [LARGE SCALE GENOMIC DNA]</scope>
    <source>
        <strain evidence="3">DSM 14365 / CIP 107738 / JCM 11303 / AJ 13395 / SMP-2</strain>
    </source>
</reference>
<dbReference type="KEGG" id="hoh:Hoch_4744"/>
<evidence type="ECO:0000313" key="3">
    <source>
        <dbReference type="Proteomes" id="UP000001880"/>
    </source>
</evidence>
<dbReference type="STRING" id="502025.Hoch_4744"/>
<protein>
    <submittedName>
        <fullName evidence="2">Uncharacterized protein</fullName>
    </submittedName>
</protein>
<feature type="compositionally biased region" description="Basic and acidic residues" evidence="1">
    <location>
        <begin position="16"/>
        <end position="30"/>
    </location>
</feature>
<dbReference type="EMBL" id="CP001804">
    <property type="protein sequence ID" value="ACY17234.1"/>
    <property type="molecule type" value="Genomic_DNA"/>
</dbReference>
<gene>
    <name evidence="2" type="ordered locus">Hoch_4744</name>
</gene>
<sequence length="407" mass="43632">MPMKHRDTDDTPSSESPREETRSLEPEVETRAAVGRLHRREVAGFLAGLATALPAGLAWPRLRRQLESPRACPSQPAAAATPPLAAGAGPAIVDARARLFLVVPADPAQGSALGRALGALLNHGDDGSLALLAAVDLACIGADELDHAAEIHREGEGEAGWLLLSDAAPRLVRFALPERDYQRRDQAAEAEQHLDACLEVLRMSLRRSVLADGRVPGLTPRMLARPRMMELAAELRRGRTIDDWQFRGVNLDGDAEPSSDALGSVVALAENPLERVHAAARQVTETTLEAAAATEDALQGYTWRLEELLEPDGPRRLMPAEVAHFGPALLHLALSCRGTPRAQLLNTLAESARIRLVQGKVTGAEWGNSAGCGSSYDDRPARGGIGCGMGHVSERGRRFLAFYSLES</sequence>
<name>D0LSL2_HALO1</name>
<proteinExistence type="predicted"/>
<evidence type="ECO:0000313" key="2">
    <source>
        <dbReference type="EMBL" id="ACY17234.1"/>
    </source>
</evidence>
<evidence type="ECO:0000256" key="1">
    <source>
        <dbReference type="SAM" id="MobiDB-lite"/>
    </source>
</evidence>
<keyword evidence="3" id="KW-1185">Reference proteome</keyword>
<feature type="region of interest" description="Disordered" evidence="1">
    <location>
        <begin position="1"/>
        <end position="32"/>
    </location>
</feature>
<organism evidence="2 3">
    <name type="scientific">Haliangium ochraceum (strain DSM 14365 / JCM 11303 / SMP-2)</name>
    <dbReference type="NCBI Taxonomy" id="502025"/>
    <lineage>
        <taxon>Bacteria</taxon>
        <taxon>Pseudomonadati</taxon>
        <taxon>Myxococcota</taxon>
        <taxon>Polyangia</taxon>
        <taxon>Haliangiales</taxon>
        <taxon>Kofleriaceae</taxon>
        <taxon>Haliangium</taxon>
    </lineage>
</organism>
<dbReference type="AlphaFoldDB" id="D0LSL2"/>
<dbReference type="Proteomes" id="UP000001880">
    <property type="component" value="Chromosome"/>
</dbReference>